<feature type="coiled-coil region" evidence="1">
    <location>
        <begin position="168"/>
        <end position="258"/>
    </location>
</feature>
<evidence type="ECO:0000259" key="3">
    <source>
        <dbReference type="Pfam" id="PF01551"/>
    </source>
</evidence>
<name>A0ABR9R511_9FIRM</name>
<protein>
    <submittedName>
        <fullName evidence="4">Peptidoglycan DD-metalloendopeptidase family protein</fullName>
    </submittedName>
</protein>
<sequence>MRIHHWNWKRLISILLSTAAAVSLVLSAAVPASADDKLDELLKQKQEYQKQLEEINQQIADNESNRADAEEQKQLLEQQQSVITSQIDLITAQKNDVNQQITAKQQEIDQKQADIDAKQADIDQRWSDFKLRMKAMQQLNDGGSIALLSAATNLYELLSFQQTLEDIYSKDEEVLAELDAEYNDLNNQKQDLENDKAELESNLATLSDLGDQLDSKNQELKASIQEQDATISESEALAQSLTEEQKKIQAAATEAENAYDSYLQSQIKQYGTSVQIHCSLDFINPLNSYKYISCYFGDGGHGGTDFAAPGGTDIHAMADGVVTNATYHYSYGYYVMIYHGTADDGNSYATLYAHMNSQPLVSVGQTVSKGELIGHVGTTGNSTGNHLHLEMRVNGVRVSVLPYISY</sequence>
<keyword evidence="1" id="KW-0175">Coiled coil</keyword>
<dbReference type="InterPro" id="IPR011055">
    <property type="entry name" value="Dup_hybrid_motif"/>
</dbReference>
<evidence type="ECO:0000313" key="5">
    <source>
        <dbReference type="Proteomes" id="UP000768567"/>
    </source>
</evidence>
<dbReference type="InterPro" id="IPR016047">
    <property type="entry name" value="M23ase_b-sheet_dom"/>
</dbReference>
<dbReference type="CDD" id="cd12797">
    <property type="entry name" value="M23_peptidase"/>
    <property type="match status" value="1"/>
</dbReference>
<dbReference type="Gene3D" id="6.10.250.3150">
    <property type="match status" value="1"/>
</dbReference>
<evidence type="ECO:0000256" key="1">
    <source>
        <dbReference type="SAM" id="Coils"/>
    </source>
</evidence>
<keyword evidence="5" id="KW-1185">Reference proteome</keyword>
<feature type="chain" id="PRO_5047485466" evidence="2">
    <location>
        <begin position="35"/>
        <end position="406"/>
    </location>
</feature>
<dbReference type="PANTHER" id="PTHR21666">
    <property type="entry name" value="PEPTIDASE-RELATED"/>
    <property type="match status" value="1"/>
</dbReference>
<dbReference type="Proteomes" id="UP000768567">
    <property type="component" value="Unassembled WGS sequence"/>
</dbReference>
<dbReference type="Pfam" id="PF01551">
    <property type="entry name" value="Peptidase_M23"/>
    <property type="match status" value="1"/>
</dbReference>
<gene>
    <name evidence="4" type="ORF">INF35_09460</name>
</gene>
<evidence type="ECO:0000256" key="2">
    <source>
        <dbReference type="SAM" id="SignalP"/>
    </source>
</evidence>
<feature type="domain" description="M23ase beta-sheet core" evidence="3">
    <location>
        <begin position="300"/>
        <end position="398"/>
    </location>
</feature>
<keyword evidence="2" id="KW-0732">Signal</keyword>
<evidence type="ECO:0000313" key="4">
    <source>
        <dbReference type="EMBL" id="MBE5038007.1"/>
    </source>
</evidence>
<feature type="signal peptide" evidence="2">
    <location>
        <begin position="1"/>
        <end position="34"/>
    </location>
</feature>
<dbReference type="InterPro" id="IPR050570">
    <property type="entry name" value="Cell_wall_metabolism_enzyme"/>
</dbReference>
<dbReference type="SUPFAM" id="SSF51261">
    <property type="entry name" value="Duplicated hybrid motif"/>
    <property type="match status" value="1"/>
</dbReference>
<accession>A0ABR9R511</accession>
<dbReference type="PANTHER" id="PTHR21666:SF270">
    <property type="entry name" value="MUREIN HYDROLASE ACTIVATOR ENVC"/>
    <property type="match status" value="1"/>
</dbReference>
<dbReference type="EMBL" id="JADCKC010000003">
    <property type="protein sequence ID" value="MBE5038007.1"/>
    <property type="molecule type" value="Genomic_DNA"/>
</dbReference>
<dbReference type="RefSeq" id="WP_193501864.1">
    <property type="nucleotide sequence ID" value="NZ_JADCKC010000003.1"/>
</dbReference>
<dbReference type="Gene3D" id="2.70.70.10">
    <property type="entry name" value="Glucose Permease (Domain IIA)"/>
    <property type="match status" value="1"/>
</dbReference>
<proteinExistence type="predicted"/>
<reference evidence="4 5" key="1">
    <citation type="submission" date="2020-10" db="EMBL/GenBank/DDBJ databases">
        <title>ChiBAC.</title>
        <authorList>
            <person name="Zenner C."/>
            <person name="Hitch T.C.A."/>
            <person name="Clavel T."/>
        </authorList>
    </citation>
    <scope>NUCLEOTIDE SEQUENCE [LARGE SCALE GENOMIC DNA]</scope>
    <source>
        <strain evidence="4 5">DSM 109015</strain>
    </source>
</reference>
<comment type="caution">
    <text evidence="4">The sequence shown here is derived from an EMBL/GenBank/DDBJ whole genome shotgun (WGS) entry which is preliminary data.</text>
</comment>
<organism evidence="4 5">
    <name type="scientific">Gemmiger gallinarum</name>
    <dbReference type="NCBI Taxonomy" id="2779354"/>
    <lineage>
        <taxon>Bacteria</taxon>
        <taxon>Bacillati</taxon>
        <taxon>Bacillota</taxon>
        <taxon>Clostridia</taxon>
        <taxon>Eubacteriales</taxon>
        <taxon>Gemmiger</taxon>
    </lineage>
</organism>
<feature type="coiled-coil region" evidence="1">
    <location>
        <begin position="34"/>
        <end position="121"/>
    </location>
</feature>